<dbReference type="EMBL" id="SACN01000001">
    <property type="protein sequence ID" value="RVT93743.1"/>
    <property type="molecule type" value="Genomic_DNA"/>
</dbReference>
<evidence type="ECO:0000313" key="2">
    <source>
        <dbReference type="EMBL" id="RVT93743.1"/>
    </source>
</evidence>
<sequence>MSVLGWNDPMPFGKYKGLSVRAIASFNPSYLAWAVKNLDSFDLTPEARKLGQRELNIHRQQSANRQQGWAWGFGASVKRAAEKWQEEMIRREYAERKALATTNGETSHGND</sequence>
<evidence type="ECO:0000313" key="3">
    <source>
        <dbReference type="Proteomes" id="UP000282971"/>
    </source>
</evidence>
<dbReference type="InterPro" id="IPR046768">
    <property type="entry name" value="ExoX-like_C"/>
</dbReference>
<dbReference type="Proteomes" id="UP000282971">
    <property type="component" value="Unassembled WGS sequence"/>
</dbReference>
<proteinExistence type="predicted"/>
<dbReference type="Pfam" id="PF20600">
    <property type="entry name" value="ExoX-like_C"/>
    <property type="match status" value="1"/>
</dbReference>
<reference evidence="2 3" key="1">
    <citation type="submission" date="2019-01" db="EMBL/GenBank/DDBJ databases">
        <authorList>
            <person name="Chen W.-M."/>
        </authorList>
    </citation>
    <scope>NUCLEOTIDE SEQUENCE [LARGE SCALE GENOMIC DNA]</scope>
    <source>
        <strain evidence="2 3">CCP-7</strain>
    </source>
</reference>
<protein>
    <recommendedName>
        <fullName evidence="1">Exodeoxyribonuclease X-like C-terminal domain-containing protein</fullName>
    </recommendedName>
</protein>
<accession>A0A437M802</accession>
<evidence type="ECO:0000259" key="1">
    <source>
        <dbReference type="Pfam" id="PF20600"/>
    </source>
</evidence>
<gene>
    <name evidence="2" type="ORF">EOD43_07715</name>
</gene>
<keyword evidence="3" id="KW-1185">Reference proteome</keyword>
<dbReference type="RefSeq" id="WP_127742663.1">
    <property type="nucleotide sequence ID" value="NZ_SACN01000001.1"/>
</dbReference>
<feature type="domain" description="Exodeoxyribonuclease X-like C-terminal" evidence="1">
    <location>
        <begin position="12"/>
        <end position="39"/>
    </location>
</feature>
<comment type="caution">
    <text evidence="2">The sequence shown here is derived from an EMBL/GenBank/DDBJ whole genome shotgun (WGS) entry which is preliminary data.</text>
</comment>
<organism evidence="2 3">
    <name type="scientific">Sphingomonas crocodyli</name>
    <dbReference type="NCBI Taxonomy" id="1979270"/>
    <lineage>
        <taxon>Bacteria</taxon>
        <taxon>Pseudomonadati</taxon>
        <taxon>Pseudomonadota</taxon>
        <taxon>Alphaproteobacteria</taxon>
        <taxon>Sphingomonadales</taxon>
        <taxon>Sphingomonadaceae</taxon>
        <taxon>Sphingomonas</taxon>
    </lineage>
</organism>
<name>A0A437M802_9SPHN</name>
<dbReference type="OrthoDB" id="1360959at2"/>
<dbReference type="AlphaFoldDB" id="A0A437M802"/>